<evidence type="ECO:0000256" key="6">
    <source>
        <dbReference type="ARBA" id="ARBA00023136"/>
    </source>
</evidence>
<dbReference type="PROSITE" id="PS50928">
    <property type="entry name" value="ABC_TM1"/>
    <property type="match status" value="1"/>
</dbReference>
<keyword evidence="3" id="KW-1003">Cell membrane</keyword>
<feature type="domain" description="ABC transmembrane type-1" evidence="8">
    <location>
        <begin position="86"/>
        <end position="182"/>
    </location>
</feature>
<keyword evidence="4 7" id="KW-0812">Transmembrane</keyword>
<evidence type="ECO:0000313" key="9">
    <source>
        <dbReference type="EMBL" id="WZW99378.1"/>
    </source>
</evidence>
<dbReference type="Gene3D" id="1.10.3720.10">
    <property type="entry name" value="MetI-like"/>
    <property type="match status" value="1"/>
</dbReference>
<keyword evidence="2" id="KW-0813">Transport</keyword>
<evidence type="ECO:0000259" key="8">
    <source>
        <dbReference type="PROSITE" id="PS50928"/>
    </source>
</evidence>
<dbReference type="InterPro" id="IPR000515">
    <property type="entry name" value="MetI-like"/>
</dbReference>
<accession>A0ABZ3C9J3</accession>
<proteinExistence type="predicted"/>
<name>A0ABZ3C9J3_9ACTN</name>
<sequence length="182" mass="19979">MASLTETPLTEPAARPRRRRHRSAAAAVWWLMLPAAALYIFAVIIPSVQGGAYSLTDWDGVSTDSQFVGLRQYVLIFTDPYGQTAVKNTVLITVVVTIVQNLLGFFIALGVNARIKSRNILRVLFFAPVVITSIAIGFLWQNLFAPNGAINQVLELVGLGALRQDWLGNADLVVWSIMIVII</sequence>
<feature type="transmembrane region" description="Helical" evidence="7">
    <location>
        <begin position="90"/>
        <end position="111"/>
    </location>
</feature>
<feature type="transmembrane region" description="Helical" evidence="7">
    <location>
        <begin position="123"/>
        <end position="140"/>
    </location>
</feature>
<dbReference type="RefSeq" id="WP_342373087.1">
    <property type="nucleotide sequence ID" value="NZ_CP115965.1"/>
</dbReference>
<evidence type="ECO:0000256" key="2">
    <source>
        <dbReference type="ARBA" id="ARBA00022448"/>
    </source>
</evidence>
<evidence type="ECO:0000313" key="10">
    <source>
        <dbReference type="Proteomes" id="UP001434337"/>
    </source>
</evidence>
<dbReference type="EMBL" id="CP115965">
    <property type="protein sequence ID" value="WZW99378.1"/>
    <property type="molecule type" value="Genomic_DNA"/>
</dbReference>
<evidence type="ECO:0000256" key="7">
    <source>
        <dbReference type="SAM" id="Phobius"/>
    </source>
</evidence>
<gene>
    <name evidence="9" type="ORF">PCC79_04035</name>
</gene>
<evidence type="ECO:0000256" key="5">
    <source>
        <dbReference type="ARBA" id="ARBA00022989"/>
    </source>
</evidence>
<dbReference type="InterPro" id="IPR051393">
    <property type="entry name" value="ABC_transporter_permease"/>
</dbReference>
<keyword evidence="5 7" id="KW-1133">Transmembrane helix</keyword>
<keyword evidence="6 7" id="KW-0472">Membrane</keyword>
<dbReference type="InterPro" id="IPR035906">
    <property type="entry name" value="MetI-like_sf"/>
</dbReference>
<comment type="subcellular location">
    <subcellularLocation>
        <location evidence="1">Cell membrane</location>
        <topology evidence="1">Multi-pass membrane protein</topology>
    </subcellularLocation>
</comment>
<organism evidence="9 10">
    <name type="scientific">Propioniciclava soli</name>
    <dbReference type="NCBI Taxonomy" id="2775081"/>
    <lineage>
        <taxon>Bacteria</taxon>
        <taxon>Bacillati</taxon>
        <taxon>Actinomycetota</taxon>
        <taxon>Actinomycetes</taxon>
        <taxon>Propionibacteriales</taxon>
        <taxon>Propionibacteriaceae</taxon>
        <taxon>Propioniciclava</taxon>
    </lineage>
</organism>
<dbReference type="SUPFAM" id="SSF161098">
    <property type="entry name" value="MetI-like"/>
    <property type="match status" value="1"/>
</dbReference>
<keyword evidence="10" id="KW-1185">Reference proteome</keyword>
<dbReference type="PANTHER" id="PTHR30193:SF37">
    <property type="entry name" value="INNER MEMBRANE ABC TRANSPORTER PERMEASE PROTEIN YCJO"/>
    <property type="match status" value="1"/>
</dbReference>
<dbReference type="PANTHER" id="PTHR30193">
    <property type="entry name" value="ABC TRANSPORTER PERMEASE PROTEIN"/>
    <property type="match status" value="1"/>
</dbReference>
<evidence type="ECO:0000256" key="4">
    <source>
        <dbReference type="ARBA" id="ARBA00022692"/>
    </source>
</evidence>
<protein>
    <submittedName>
        <fullName evidence="9">Sugar ABC transporter permease</fullName>
    </submittedName>
</protein>
<feature type="transmembrane region" description="Helical" evidence="7">
    <location>
        <begin position="24"/>
        <end position="45"/>
    </location>
</feature>
<dbReference type="Proteomes" id="UP001434337">
    <property type="component" value="Chromosome"/>
</dbReference>
<evidence type="ECO:0000256" key="1">
    <source>
        <dbReference type="ARBA" id="ARBA00004651"/>
    </source>
</evidence>
<evidence type="ECO:0000256" key="3">
    <source>
        <dbReference type="ARBA" id="ARBA00022475"/>
    </source>
</evidence>
<reference evidence="9 10" key="1">
    <citation type="journal article" date="2023" name="Environ Microbiome">
        <title>A coral-associated actinobacterium mitigates coral bleaching under heat stress.</title>
        <authorList>
            <person name="Li J."/>
            <person name="Zou Y."/>
            <person name="Li Q."/>
            <person name="Zhang J."/>
            <person name="Bourne D.G."/>
            <person name="Lyu Y."/>
            <person name="Liu C."/>
            <person name="Zhang S."/>
        </authorList>
    </citation>
    <scope>NUCLEOTIDE SEQUENCE [LARGE SCALE GENOMIC DNA]</scope>
    <source>
        <strain evidence="9 10">SCSIO 13291</strain>
    </source>
</reference>